<proteinExistence type="predicted"/>
<evidence type="ECO:0000259" key="2">
    <source>
        <dbReference type="SMART" id="SM00829"/>
    </source>
</evidence>
<dbReference type="EMBL" id="ML977561">
    <property type="protein sequence ID" value="KAF2005945.1"/>
    <property type="molecule type" value="Genomic_DNA"/>
</dbReference>
<dbReference type="InterPro" id="IPR020843">
    <property type="entry name" value="ER"/>
</dbReference>
<protein>
    <submittedName>
        <fullName evidence="3">Alcohol dehydrogenase zinc-binding domain protein</fullName>
    </submittedName>
</protein>
<dbReference type="InterPro" id="IPR051603">
    <property type="entry name" value="Zinc-ADH_QOR/CCCR"/>
</dbReference>
<feature type="domain" description="Enoyl reductase (ER)" evidence="2">
    <location>
        <begin position="10"/>
        <end position="342"/>
    </location>
</feature>
<dbReference type="Proteomes" id="UP000799779">
    <property type="component" value="Unassembled WGS sequence"/>
</dbReference>
<dbReference type="GO" id="GO:0016491">
    <property type="term" value="F:oxidoreductase activity"/>
    <property type="evidence" value="ECO:0007669"/>
    <property type="project" value="InterPro"/>
</dbReference>
<dbReference type="Pfam" id="PF00107">
    <property type="entry name" value="ADH_zinc_N"/>
    <property type="match status" value="1"/>
</dbReference>
<evidence type="ECO:0000313" key="3">
    <source>
        <dbReference type="EMBL" id="KAF2005945.1"/>
    </source>
</evidence>
<dbReference type="InterPro" id="IPR011032">
    <property type="entry name" value="GroES-like_sf"/>
</dbReference>
<organism evidence="3 4">
    <name type="scientific">Amniculicola lignicola CBS 123094</name>
    <dbReference type="NCBI Taxonomy" id="1392246"/>
    <lineage>
        <taxon>Eukaryota</taxon>
        <taxon>Fungi</taxon>
        <taxon>Dikarya</taxon>
        <taxon>Ascomycota</taxon>
        <taxon>Pezizomycotina</taxon>
        <taxon>Dothideomycetes</taxon>
        <taxon>Pleosporomycetidae</taxon>
        <taxon>Pleosporales</taxon>
        <taxon>Amniculicolaceae</taxon>
        <taxon>Amniculicola</taxon>
    </lineage>
</organism>
<name>A0A6A5X1T5_9PLEO</name>
<dbReference type="OrthoDB" id="203908at2759"/>
<dbReference type="PANTHER" id="PTHR44154:SF1">
    <property type="entry name" value="QUINONE OXIDOREDUCTASE"/>
    <property type="match status" value="1"/>
</dbReference>
<keyword evidence="4" id="KW-1185">Reference proteome</keyword>
<dbReference type="InterPro" id="IPR013154">
    <property type="entry name" value="ADH-like_N"/>
</dbReference>
<dbReference type="SUPFAM" id="SSF51735">
    <property type="entry name" value="NAD(P)-binding Rossmann-fold domains"/>
    <property type="match status" value="1"/>
</dbReference>
<reference evidence="3" key="1">
    <citation type="journal article" date="2020" name="Stud. Mycol.">
        <title>101 Dothideomycetes genomes: a test case for predicting lifestyles and emergence of pathogens.</title>
        <authorList>
            <person name="Haridas S."/>
            <person name="Albert R."/>
            <person name="Binder M."/>
            <person name="Bloem J."/>
            <person name="Labutti K."/>
            <person name="Salamov A."/>
            <person name="Andreopoulos B."/>
            <person name="Baker S."/>
            <person name="Barry K."/>
            <person name="Bills G."/>
            <person name="Bluhm B."/>
            <person name="Cannon C."/>
            <person name="Castanera R."/>
            <person name="Culley D."/>
            <person name="Daum C."/>
            <person name="Ezra D."/>
            <person name="Gonzalez J."/>
            <person name="Henrissat B."/>
            <person name="Kuo A."/>
            <person name="Liang C."/>
            <person name="Lipzen A."/>
            <person name="Lutzoni F."/>
            <person name="Magnuson J."/>
            <person name="Mondo S."/>
            <person name="Nolan M."/>
            <person name="Ohm R."/>
            <person name="Pangilinan J."/>
            <person name="Park H.-J."/>
            <person name="Ramirez L."/>
            <person name="Alfaro M."/>
            <person name="Sun H."/>
            <person name="Tritt A."/>
            <person name="Yoshinaga Y."/>
            <person name="Zwiers L.-H."/>
            <person name="Turgeon B."/>
            <person name="Goodwin S."/>
            <person name="Spatafora J."/>
            <person name="Crous P."/>
            <person name="Grigoriev I."/>
        </authorList>
    </citation>
    <scope>NUCLEOTIDE SEQUENCE</scope>
    <source>
        <strain evidence="3">CBS 123094</strain>
    </source>
</reference>
<accession>A0A6A5X1T5</accession>
<dbReference type="InterPro" id="IPR036291">
    <property type="entry name" value="NAD(P)-bd_dom_sf"/>
</dbReference>
<sequence>MKAITIHQHGGPDELIFEEVPDPIPGPGEVLLRVHATSLNHVDIDVRNGVAGIEFLQSLPHIMGVDAAGEVEAVGFGVTRWNIGDRAMPHFMLSCGRCGNCRAAKANICTDSRILGLTAWGGYAEKVLVGENHLVALPDAVSYEDAAAGVTPFATAWEAMIDTAKLQAGETIMVTGAGGGVGSHAVQVAALAGATVIAAVGAEDKAKRVTKMGADHVINYKSEGLDTGINRITNGEGVDAIIDGIRGSILQDCLKCLKDGGRIAVIGAHGGEHVDIDMIELFRKHISILGCGRSTTEIYGKVLSLMATGKLKPIIHERFPLADATKAHRLIESRHFFGRIVLLP</sequence>
<dbReference type="PANTHER" id="PTHR44154">
    <property type="entry name" value="QUINONE OXIDOREDUCTASE"/>
    <property type="match status" value="1"/>
</dbReference>
<dbReference type="SUPFAM" id="SSF50129">
    <property type="entry name" value="GroES-like"/>
    <property type="match status" value="1"/>
</dbReference>
<dbReference type="InterPro" id="IPR013149">
    <property type="entry name" value="ADH-like_C"/>
</dbReference>
<evidence type="ECO:0000256" key="1">
    <source>
        <dbReference type="ARBA" id="ARBA00022857"/>
    </source>
</evidence>
<gene>
    <name evidence="3" type="ORF">P154DRAFT_530239</name>
</gene>
<keyword evidence="1" id="KW-0521">NADP</keyword>
<evidence type="ECO:0000313" key="4">
    <source>
        <dbReference type="Proteomes" id="UP000799779"/>
    </source>
</evidence>
<dbReference type="Pfam" id="PF08240">
    <property type="entry name" value="ADH_N"/>
    <property type="match status" value="1"/>
</dbReference>
<dbReference type="Gene3D" id="3.90.180.10">
    <property type="entry name" value="Medium-chain alcohol dehydrogenases, catalytic domain"/>
    <property type="match status" value="1"/>
</dbReference>
<dbReference type="AlphaFoldDB" id="A0A6A5X1T5"/>
<dbReference type="SMART" id="SM00829">
    <property type="entry name" value="PKS_ER"/>
    <property type="match status" value="1"/>
</dbReference>